<dbReference type="Proteomes" id="UP000316621">
    <property type="component" value="Chromosome 4"/>
</dbReference>
<protein>
    <submittedName>
        <fullName evidence="1">Uncharacterized protein</fullName>
    </submittedName>
</protein>
<name>A0A4Y7JB91_PAPSO</name>
<proteinExistence type="predicted"/>
<gene>
    <name evidence="1" type="ORF">C5167_005074</name>
</gene>
<evidence type="ECO:0000313" key="2">
    <source>
        <dbReference type="Proteomes" id="UP000316621"/>
    </source>
</evidence>
<dbReference type="AlphaFoldDB" id="A0A4Y7JB91"/>
<dbReference type="Gramene" id="RZC57776">
    <property type="protein sequence ID" value="RZC57776"/>
    <property type="gene ID" value="C5167_005074"/>
</dbReference>
<sequence length="113" mass="12444">MLKLVQLKKKLGAPVLDLGCALQPGNSWLVSVVVTVIESLKISIGSCQIFEDGTNELATGHKVASSWAHNCQQKKSFVGIRFSYVQQLKVVMEHMLKSSLQNLKKLHTGIIIN</sequence>
<accession>A0A4Y7JB91</accession>
<reference evidence="1 2" key="1">
    <citation type="journal article" date="2018" name="Science">
        <title>The opium poppy genome and morphinan production.</title>
        <authorList>
            <person name="Guo L."/>
            <person name="Winzer T."/>
            <person name="Yang X."/>
            <person name="Li Y."/>
            <person name="Ning Z."/>
            <person name="He Z."/>
            <person name="Teodor R."/>
            <person name="Lu Y."/>
            <person name="Bowser T.A."/>
            <person name="Graham I.A."/>
            <person name="Ye K."/>
        </authorList>
    </citation>
    <scope>NUCLEOTIDE SEQUENCE [LARGE SCALE GENOMIC DNA]</scope>
    <source>
        <strain evidence="2">cv. HN1</strain>
        <tissue evidence="1">Leaves</tissue>
    </source>
</reference>
<dbReference type="EMBL" id="CM010718">
    <property type="protein sequence ID" value="RZC57776.1"/>
    <property type="molecule type" value="Genomic_DNA"/>
</dbReference>
<keyword evidence="2" id="KW-1185">Reference proteome</keyword>
<evidence type="ECO:0000313" key="1">
    <source>
        <dbReference type="EMBL" id="RZC57776.1"/>
    </source>
</evidence>
<organism evidence="1 2">
    <name type="scientific">Papaver somniferum</name>
    <name type="common">Opium poppy</name>
    <dbReference type="NCBI Taxonomy" id="3469"/>
    <lineage>
        <taxon>Eukaryota</taxon>
        <taxon>Viridiplantae</taxon>
        <taxon>Streptophyta</taxon>
        <taxon>Embryophyta</taxon>
        <taxon>Tracheophyta</taxon>
        <taxon>Spermatophyta</taxon>
        <taxon>Magnoliopsida</taxon>
        <taxon>Ranunculales</taxon>
        <taxon>Papaveraceae</taxon>
        <taxon>Papaveroideae</taxon>
        <taxon>Papaver</taxon>
    </lineage>
</organism>